<dbReference type="Proteomes" id="UP000240490">
    <property type="component" value="Unassembled WGS sequence"/>
</dbReference>
<evidence type="ECO:0000313" key="2">
    <source>
        <dbReference type="EMBL" id="PSN90467.1"/>
    </source>
</evidence>
<dbReference type="EMBL" id="NEXJ01000081">
    <property type="protein sequence ID" value="PSN90467.1"/>
    <property type="molecule type" value="Genomic_DNA"/>
</dbReference>
<name>A0A2R6AVT4_9ARCH</name>
<gene>
    <name evidence="2" type="ORF">B9Q08_04620</name>
</gene>
<protein>
    <submittedName>
        <fullName evidence="2">Uncharacterized protein</fullName>
    </submittedName>
</protein>
<evidence type="ECO:0000313" key="3">
    <source>
        <dbReference type="Proteomes" id="UP000240490"/>
    </source>
</evidence>
<dbReference type="AlphaFoldDB" id="A0A2R6AVT4"/>
<organism evidence="2 3">
    <name type="scientific">Candidatus Marsarchaeota G2 archaeon ECH_B_SAG-M15</name>
    <dbReference type="NCBI Taxonomy" id="1978162"/>
    <lineage>
        <taxon>Archaea</taxon>
        <taxon>Candidatus Marsarchaeota</taxon>
        <taxon>Candidatus Marsarchaeota group 2</taxon>
    </lineage>
</organism>
<evidence type="ECO:0000256" key="1">
    <source>
        <dbReference type="SAM" id="MobiDB-lite"/>
    </source>
</evidence>
<proteinExistence type="predicted"/>
<feature type="region of interest" description="Disordered" evidence="1">
    <location>
        <begin position="51"/>
        <end position="76"/>
    </location>
</feature>
<feature type="compositionally biased region" description="Polar residues" evidence="1">
    <location>
        <begin position="61"/>
        <end position="73"/>
    </location>
</feature>
<comment type="caution">
    <text evidence="2">The sequence shown here is derived from an EMBL/GenBank/DDBJ whole genome shotgun (WGS) entry which is preliminary data.</text>
</comment>
<reference evidence="2 3" key="1">
    <citation type="submission" date="2017-04" db="EMBL/GenBank/DDBJ databases">
        <title>Novel microbial lineages endemic to geothermal iron-oxide mats fill important gaps in the evolutionary history of Archaea.</title>
        <authorList>
            <person name="Jay Z.J."/>
            <person name="Beam J.P."/>
            <person name="Dlakic M."/>
            <person name="Rusch D.B."/>
            <person name="Kozubal M.A."/>
            <person name="Inskeep W.P."/>
        </authorList>
    </citation>
    <scope>NUCLEOTIDE SEQUENCE [LARGE SCALE GENOMIC DNA]</scope>
    <source>
        <strain evidence="2">ECH_B_SAG-M15</strain>
    </source>
</reference>
<sequence length="144" mass="16245">MGGDSLAEWSIDGYIVRLIRQDELEGGVVLHFEVERLVEVKKERLSQIGGLLGRRDKKSNNKSSPTQSRTEAYSTEEYRGDGDRDFLVRYSRMDPITSSVVVGLYVHESPDKGTPVDAYNQKMEQIFYKAAKIAVEESKKLGLS</sequence>
<accession>A0A2R6AVT4</accession>